<keyword evidence="1 5" id="KW-0489">Methyltransferase</keyword>
<dbReference type="GO" id="GO:0032259">
    <property type="term" value="P:methylation"/>
    <property type="evidence" value="ECO:0007669"/>
    <property type="project" value="UniProtKB-KW"/>
</dbReference>
<evidence type="ECO:0000256" key="2">
    <source>
        <dbReference type="ARBA" id="ARBA00022679"/>
    </source>
</evidence>
<reference evidence="5 6" key="1">
    <citation type="submission" date="2018-10" db="EMBL/GenBank/DDBJ databases">
        <title>Marmoricola sp. 4Q3S-7 whole genome shotgun sequence.</title>
        <authorList>
            <person name="Li F."/>
        </authorList>
    </citation>
    <scope>NUCLEOTIDE SEQUENCE [LARGE SCALE GENOMIC DNA]</scope>
    <source>
        <strain evidence="5 6">4Q3S-7</strain>
    </source>
</reference>
<dbReference type="SUPFAM" id="SSF53335">
    <property type="entry name" value="S-adenosyl-L-methionine-dependent methyltransferases"/>
    <property type="match status" value="1"/>
</dbReference>
<organism evidence="5 6">
    <name type="scientific">Nocardioides mangrovicus</name>
    <dbReference type="NCBI Taxonomy" id="2478913"/>
    <lineage>
        <taxon>Bacteria</taxon>
        <taxon>Bacillati</taxon>
        <taxon>Actinomycetota</taxon>
        <taxon>Actinomycetes</taxon>
        <taxon>Propionibacteriales</taxon>
        <taxon>Nocardioidaceae</taxon>
        <taxon>Nocardioides</taxon>
    </lineage>
</organism>
<evidence type="ECO:0000256" key="3">
    <source>
        <dbReference type="ARBA" id="ARBA00022691"/>
    </source>
</evidence>
<comment type="caution">
    <text evidence="5">The sequence shown here is derived from an EMBL/GenBank/DDBJ whole genome shotgun (WGS) entry which is preliminary data.</text>
</comment>
<dbReference type="CDD" id="cd02440">
    <property type="entry name" value="AdoMet_MTases"/>
    <property type="match status" value="1"/>
</dbReference>
<dbReference type="InterPro" id="IPR029063">
    <property type="entry name" value="SAM-dependent_MTases_sf"/>
</dbReference>
<evidence type="ECO:0000313" key="6">
    <source>
        <dbReference type="Proteomes" id="UP000281708"/>
    </source>
</evidence>
<evidence type="ECO:0000256" key="1">
    <source>
        <dbReference type="ARBA" id="ARBA00022603"/>
    </source>
</evidence>
<dbReference type="InterPro" id="IPR025714">
    <property type="entry name" value="Methyltranfer_dom"/>
</dbReference>
<feature type="domain" description="Methyltransferase" evidence="4">
    <location>
        <begin position="62"/>
        <end position="163"/>
    </location>
</feature>
<keyword evidence="2 5" id="KW-0808">Transferase</keyword>
<dbReference type="GO" id="GO:0008168">
    <property type="term" value="F:methyltransferase activity"/>
    <property type="evidence" value="ECO:0007669"/>
    <property type="project" value="UniProtKB-KW"/>
</dbReference>
<accession>A0A3L8P0T4</accession>
<dbReference type="Gene3D" id="3.40.50.150">
    <property type="entry name" value="Vaccinia Virus protein VP39"/>
    <property type="match status" value="1"/>
</dbReference>
<dbReference type="PANTHER" id="PTHR43464:SF19">
    <property type="entry name" value="UBIQUINONE BIOSYNTHESIS O-METHYLTRANSFERASE, MITOCHONDRIAL"/>
    <property type="match status" value="1"/>
</dbReference>
<keyword evidence="6" id="KW-1185">Reference proteome</keyword>
<dbReference type="EMBL" id="RDBE01000007">
    <property type="protein sequence ID" value="RLV49065.1"/>
    <property type="molecule type" value="Genomic_DNA"/>
</dbReference>
<dbReference type="Pfam" id="PF13847">
    <property type="entry name" value="Methyltransf_31"/>
    <property type="match status" value="1"/>
</dbReference>
<evidence type="ECO:0000259" key="4">
    <source>
        <dbReference type="Pfam" id="PF13847"/>
    </source>
</evidence>
<keyword evidence="3" id="KW-0949">S-adenosyl-L-methionine</keyword>
<evidence type="ECO:0000313" key="5">
    <source>
        <dbReference type="EMBL" id="RLV49065.1"/>
    </source>
</evidence>
<dbReference type="AlphaFoldDB" id="A0A3L8P0T4"/>
<proteinExistence type="predicted"/>
<sequence>MRVARIAGPCLSRPSAGCTEDGPMNRFQEGEEAWIERLGDLRNYVRQELIARQLEEHVARSANVLDIGCGQGTQAIRLAQRDCGVVGVDPSRELLERLSSDAAIKGVDVEIHQGRLEDLGQVIGDRTFDLVCAHGVLMYLDDPLQAVGLLAKQVAPGGRLSITFRNAGALAFRPGMRGQWAAALAAFESGNYVNELGVRAAAQHLDEVVTAIEHHGMGVERWYGVRVFTDPRPAREPLPDAVVLDALLAVEQQAGTRDPYRQLASQLHVVAKR</sequence>
<dbReference type="Proteomes" id="UP000281708">
    <property type="component" value="Unassembled WGS sequence"/>
</dbReference>
<gene>
    <name evidence="5" type="ORF">D9V37_10840</name>
</gene>
<dbReference type="PANTHER" id="PTHR43464">
    <property type="entry name" value="METHYLTRANSFERASE"/>
    <property type="match status" value="1"/>
</dbReference>
<name>A0A3L8P0T4_9ACTN</name>
<protein>
    <submittedName>
        <fullName evidence="5">Methyltransferase domain-containing protein</fullName>
    </submittedName>
</protein>